<keyword evidence="2" id="KW-0813">Transport</keyword>
<evidence type="ECO:0000256" key="4">
    <source>
        <dbReference type="ARBA" id="ARBA00022989"/>
    </source>
</evidence>
<dbReference type="AlphaFoldDB" id="A0AAD7EGE0"/>
<dbReference type="SUPFAM" id="SSF103473">
    <property type="entry name" value="MFS general substrate transporter"/>
    <property type="match status" value="1"/>
</dbReference>
<dbReference type="Proteomes" id="UP001218218">
    <property type="component" value="Unassembled WGS sequence"/>
</dbReference>
<dbReference type="GO" id="GO:0015174">
    <property type="term" value="F:basic amino acid transmembrane transporter activity"/>
    <property type="evidence" value="ECO:0007669"/>
    <property type="project" value="TreeGrafter"/>
</dbReference>
<keyword evidence="5 6" id="KW-0472">Membrane</keyword>
<dbReference type="GO" id="GO:0005886">
    <property type="term" value="C:plasma membrane"/>
    <property type="evidence" value="ECO:0007669"/>
    <property type="project" value="TreeGrafter"/>
</dbReference>
<feature type="transmembrane region" description="Helical" evidence="6">
    <location>
        <begin position="7"/>
        <end position="31"/>
    </location>
</feature>
<name>A0AAD7EGE0_9AGAR</name>
<dbReference type="PANTHER" id="PTHR23501">
    <property type="entry name" value="MAJOR FACILITATOR SUPERFAMILY"/>
    <property type="match status" value="1"/>
</dbReference>
<reference evidence="7" key="1">
    <citation type="submission" date="2023-03" db="EMBL/GenBank/DDBJ databases">
        <title>Massive genome expansion in bonnet fungi (Mycena s.s.) driven by repeated elements and novel gene families across ecological guilds.</title>
        <authorList>
            <consortium name="Lawrence Berkeley National Laboratory"/>
            <person name="Harder C.B."/>
            <person name="Miyauchi S."/>
            <person name="Viragh M."/>
            <person name="Kuo A."/>
            <person name="Thoen E."/>
            <person name="Andreopoulos B."/>
            <person name="Lu D."/>
            <person name="Skrede I."/>
            <person name="Drula E."/>
            <person name="Henrissat B."/>
            <person name="Morin E."/>
            <person name="Kohler A."/>
            <person name="Barry K."/>
            <person name="LaButti K."/>
            <person name="Morin E."/>
            <person name="Salamov A."/>
            <person name="Lipzen A."/>
            <person name="Mereny Z."/>
            <person name="Hegedus B."/>
            <person name="Baldrian P."/>
            <person name="Stursova M."/>
            <person name="Weitz H."/>
            <person name="Taylor A."/>
            <person name="Grigoriev I.V."/>
            <person name="Nagy L.G."/>
            <person name="Martin F."/>
            <person name="Kauserud H."/>
        </authorList>
    </citation>
    <scope>NUCLEOTIDE SEQUENCE</scope>
    <source>
        <strain evidence="7">CBHHK002</strain>
    </source>
</reference>
<evidence type="ECO:0000256" key="3">
    <source>
        <dbReference type="ARBA" id="ARBA00022692"/>
    </source>
</evidence>
<keyword evidence="4 6" id="KW-1133">Transmembrane helix</keyword>
<dbReference type="GO" id="GO:0000329">
    <property type="term" value="C:fungal-type vacuole membrane"/>
    <property type="evidence" value="ECO:0007669"/>
    <property type="project" value="TreeGrafter"/>
</dbReference>
<proteinExistence type="predicted"/>
<keyword evidence="8" id="KW-1185">Reference proteome</keyword>
<dbReference type="Gene3D" id="1.20.1250.20">
    <property type="entry name" value="MFS general substrate transporter like domains"/>
    <property type="match status" value="1"/>
</dbReference>
<dbReference type="InterPro" id="IPR036259">
    <property type="entry name" value="MFS_trans_sf"/>
</dbReference>
<gene>
    <name evidence="7" type="ORF">DFH08DRAFT_1033956</name>
</gene>
<comment type="caution">
    <text evidence="7">The sequence shown here is derived from an EMBL/GenBank/DDBJ whole genome shotgun (WGS) entry which is preliminary data.</text>
</comment>
<comment type="subcellular location">
    <subcellularLocation>
        <location evidence="1">Endomembrane system</location>
        <topology evidence="1">Multi-pass membrane protein</topology>
    </subcellularLocation>
</comment>
<evidence type="ECO:0008006" key="9">
    <source>
        <dbReference type="Google" id="ProtNLM"/>
    </source>
</evidence>
<dbReference type="EMBL" id="JARIHO010000051">
    <property type="protein sequence ID" value="KAJ7321353.1"/>
    <property type="molecule type" value="Genomic_DNA"/>
</dbReference>
<organism evidence="7 8">
    <name type="scientific">Mycena albidolilacea</name>
    <dbReference type="NCBI Taxonomy" id="1033008"/>
    <lineage>
        <taxon>Eukaryota</taxon>
        <taxon>Fungi</taxon>
        <taxon>Dikarya</taxon>
        <taxon>Basidiomycota</taxon>
        <taxon>Agaricomycotina</taxon>
        <taxon>Agaricomycetes</taxon>
        <taxon>Agaricomycetidae</taxon>
        <taxon>Agaricales</taxon>
        <taxon>Marasmiineae</taxon>
        <taxon>Mycenaceae</taxon>
        <taxon>Mycena</taxon>
    </lineage>
</organism>
<feature type="transmembrane region" description="Helical" evidence="6">
    <location>
        <begin position="75"/>
        <end position="92"/>
    </location>
</feature>
<dbReference type="GO" id="GO:0012505">
    <property type="term" value="C:endomembrane system"/>
    <property type="evidence" value="ECO:0007669"/>
    <property type="project" value="UniProtKB-SubCell"/>
</dbReference>
<accession>A0AAD7EGE0</accession>
<sequence length="147" mass="15782">MSSRDSALMILGILSFAFLSSLAGTIVAMLLSTIGSSLQSMQFSSWDGMAYLLSQTVPTPLFDQLATILGWRPSLLFAGTLFSVATVLCAFVQNMQVHVAPVEPTTNTVAWAQFTNLLWGFSAAVGVPLRGWLGDTIGWHTAFVLHA</sequence>
<evidence type="ECO:0000313" key="7">
    <source>
        <dbReference type="EMBL" id="KAJ7321353.1"/>
    </source>
</evidence>
<evidence type="ECO:0000313" key="8">
    <source>
        <dbReference type="Proteomes" id="UP001218218"/>
    </source>
</evidence>
<dbReference type="PANTHER" id="PTHR23501:SF191">
    <property type="entry name" value="VACUOLAR BASIC AMINO ACID TRANSPORTER 4"/>
    <property type="match status" value="1"/>
</dbReference>
<evidence type="ECO:0000256" key="1">
    <source>
        <dbReference type="ARBA" id="ARBA00004127"/>
    </source>
</evidence>
<evidence type="ECO:0000256" key="6">
    <source>
        <dbReference type="SAM" id="Phobius"/>
    </source>
</evidence>
<evidence type="ECO:0000256" key="2">
    <source>
        <dbReference type="ARBA" id="ARBA00022448"/>
    </source>
</evidence>
<protein>
    <recommendedName>
        <fullName evidence="9">MFS transporter</fullName>
    </recommendedName>
</protein>
<feature type="non-terminal residue" evidence="7">
    <location>
        <position position="147"/>
    </location>
</feature>
<keyword evidence="3 6" id="KW-0812">Transmembrane</keyword>
<evidence type="ECO:0000256" key="5">
    <source>
        <dbReference type="ARBA" id="ARBA00023136"/>
    </source>
</evidence>